<accession>A0A2D0NCZ7</accession>
<comment type="caution">
    <text evidence="1">The sequence shown here is derived from an EMBL/GenBank/DDBJ whole genome shotgun (WGS) entry which is preliminary data.</text>
</comment>
<dbReference type="RefSeq" id="WP_099150364.1">
    <property type="nucleotide sequence ID" value="NZ_PDUD01000018.1"/>
</dbReference>
<dbReference type="OrthoDB" id="1098088at2"/>
<name>A0A2D0NCZ7_FLAN2</name>
<proteinExistence type="predicted"/>
<reference evidence="1 2" key="1">
    <citation type="submission" date="2017-10" db="EMBL/GenBank/DDBJ databases">
        <title>The draft genome sequence of Lewinella nigricans NBRC 102662.</title>
        <authorList>
            <person name="Wang K."/>
        </authorList>
    </citation>
    <scope>NUCLEOTIDE SEQUENCE [LARGE SCALE GENOMIC DNA]</scope>
    <source>
        <strain evidence="1 2">NBRC 102662</strain>
    </source>
</reference>
<dbReference type="EMBL" id="PDUD01000018">
    <property type="protein sequence ID" value="PHN06381.1"/>
    <property type="molecule type" value="Genomic_DNA"/>
</dbReference>
<gene>
    <name evidence="1" type="ORF">CRP01_12490</name>
</gene>
<keyword evidence="2" id="KW-1185">Reference proteome</keyword>
<dbReference type="AlphaFoldDB" id="A0A2D0NCZ7"/>
<evidence type="ECO:0000313" key="2">
    <source>
        <dbReference type="Proteomes" id="UP000223913"/>
    </source>
</evidence>
<protein>
    <submittedName>
        <fullName evidence="1">Uncharacterized protein</fullName>
    </submittedName>
</protein>
<sequence>MTHPSNITFESIKSEFVRNAFLKAYAPYKILDPHPIIVRRKPVSDTTMRAQPVINFDFWNRKKRHYRIDISNHTELEQHVPIPDLPEEVLVGWFAHELGHIVDYQHRSAFGMIRFGLGYLLMPTFRIGAERQADIYAIDRGFGNTLLATKTFILEQSTLPDHYKKRIQKYYMSPDEIATLLNEQDSDELKMDELI</sequence>
<dbReference type="Proteomes" id="UP000223913">
    <property type="component" value="Unassembled WGS sequence"/>
</dbReference>
<evidence type="ECO:0000313" key="1">
    <source>
        <dbReference type="EMBL" id="PHN06381.1"/>
    </source>
</evidence>
<organism evidence="1 2">
    <name type="scientific">Flavilitoribacter nigricans (strain ATCC 23147 / DSM 23189 / NBRC 102662 / NCIMB 1420 / SS-2)</name>
    <name type="common">Lewinella nigricans</name>
    <dbReference type="NCBI Taxonomy" id="1122177"/>
    <lineage>
        <taxon>Bacteria</taxon>
        <taxon>Pseudomonadati</taxon>
        <taxon>Bacteroidota</taxon>
        <taxon>Saprospiria</taxon>
        <taxon>Saprospirales</taxon>
        <taxon>Lewinellaceae</taxon>
        <taxon>Flavilitoribacter</taxon>
    </lineage>
</organism>